<dbReference type="OrthoDB" id="1754647at2"/>
<protein>
    <submittedName>
        <fullName evidence="1">Domain of uncharacterized function (DUF3783)</fullName>
    </submittedName>
</protein>
<organism evidence="1 2">
    <name type="scientific">Clostridium disporicum</name>
    <dbReference type="NCBI Taxonomy" id="84024"/>
    <lineage>
        <taxon>Bacteria</taxon>
        <taxon>Bacillati</taxon>
        <taxon>Bacillota</taxon>
        <taxon>Clostridia</taxon>
        <taxon>Eubacteriales</taxon>
        <taxon>Clostridiaceae</taxon>
        <taxon>Clostridium</taxon>
    </lineage>
</organism>
<dbReference type="InterPro" id="IPR016621">
    <property type="entry name" value="UCP014543"/>
</dbReference>
<dbReference type="Proteomes" id="UP000095594">
    <property type="component" value="Unassembled WGS sequence"/>
</dbReference>
<sequence>MSFEILDKNSDLDNDARSCVILCNFNGKELKAVKNYASILGLRDQICLYSKNGNSIIKDILEDKIDSNCEEGRKEKAIIFNNISNMKINMFIDNLKKIRINNVLKAIVTETSINWTLNEVIVNLLNERAAINNGDFSDLHKK</sequence>
<dbReference type="RefSeq" id="WP_055263397.1">
    <property type="nucleotide sequence ID" value="NZ_CABIXQ010000002.1"/>
</dbReference>
<accession>A0A173Z6J6</accession>
<gene>
    <name evidence="1" type="ORF">ERS852471_00400</name>
</gene>
<reference evidence="1 2" key="1">
    <citation type="submission" date="2015-09" db="EMBL/GenBank/DDBJ databases">
        <authorList>
            <consortium name="Pathogen Informatics"/>
        </authorList>
    </citation>
    <scope>NUCLEOTIDE SEQUENCE [LARGE SCALE GENOMIC DNA]</scope>
    <source>
        <strain evidence="1 2">2789STDY5834856</strain>
    </source>
</reference>
<dbReference type="EMBL" id="CYZX01000002">
    <property type="protein sequence ID" value="CUN71941.1"/>
    <property type="molecule type" value="Genomic_DNA"/>
</dbReference>
<proteinExistence type="predicted"/>
<evidence type="ECO:0000313" key="1">
    <source>
        <dbReference type="EMBL" id="CUN71941.1"/>
    </source>
</evidence>
<dbReference type="AlphaFoldDB" id="A0A173Z6J6"/>
<name>A0A173Z6J6_9CLOT</name>
<evidence type="ECO:0000313" key="2">
    <source>
        <dbReference type="Proteomes" id="UP000095594"/>
    </source>
</evidence>
<dbReference type="Pfam" id="PF12646">
    <property type="entry name" value="DUF3783"/>
    <property type="match status" value="1"/>
</dbReference>